<name>W2JYL4_PHYNI</name>
<protein>
    <submittedName>
        <fullName evidence="1">Uncharacterized protein</fullName>
    </submittedName>
</protein>
<organism evidence="1">
    <name type="scientific">Phytophthora nicotianae</name>
    <name type="common">Potato buckeye rot agent</name>
    <name type="synonym">Phytophthora parasitica</name>
    <dbReference type="NCBI Taxonomy" id="4792"/>
    <lineage>
        <taxon>Eukaryota</taxon>
        <taxon>Sar</taxon>
        <taxon>Stramenopiles</taxon>
        <taxon>Oomycota</taxon>
        <taxon>Peronosporomycetes</taxon>
        <taxon>Peronosporales</taxon>
        <taxon>Peronosporaceae</taxon>
        <taxon>Phytophthora</taxon>
    </lineage>
</organism>
<proteinExistence type="predicted"/>
<accession>W2JYL4</accession>
<reference evidence="1" key="1">
    <citation type="submission" date="2013-11" db="EMBL/GenBank/DDBJ databases">
        <title>The Genome Sequence of Phytophthora parasitica CHvinca01.</title>
        <authorList>
            <consortium name="The Broad Institute Genomics Platform"/>
            <person name="Russ C."/>
            <person name="Tyler B."/>
            <person name="Panabieres F."/>
            <person name="Shan W."/>
            <person name="Tripathy S."/>
            <person name="Grunwald N."/>
            <person name="Machado M."/>
            <person name="Johnson C.S."/>
            <person name="Arredondo F."/>
            <person name="Hong C."/>
            <person name="Coffey M."/>
            <person name="Young S.K."/>
            <person name="Zeng Q."/>
            <person name="Gargeya S."/>
            <person name="Fitzgerald M."/>
            <person name="Abouelleil A."/>
            <person name="Alvarado L."/>
            <person name="Chapman S.B."/>
            <person name="Gainer-Dewar J."/>
            <person name="Goldberg J."/>
            <person name="Griggs A."/>
            <person name="Gujja S."/>
            <person name="Hansen M."/>
            <person name="Howarth C."/>
            <person name="Imamovic A."/>
            <person name="Ireland A."/>
            <person name="Larimer J."/>
            <person name="McCowan C."/>
            <person name="Murphy C."/>
            <person name="Pearson M."/>
            <person name="Poon T.W."/>
            <person name="Priest M."/>
            <person name="Roberts A."/>
            <person name="Saif S."/>
            <person name="Shea T."/>
            <person name="Sykes S."/>
            <person name="Wortman J."/>
            <person name="Nusbaum C."/>
            <person name="Birren B."/>
        </authorList>
    </citation>
    <scope>NUCLEOTIDE SEQUENCE [LARGE SCALE GENOMIC DNA]</scope>
    <source>
        <strain evidence="1">CHvinca01</strain>
    </source>
</reference>
<gene>
    <name evidence="1" type="ORF">L917_21116</name>
</gene>
<sequence>MKAAIRELVAKDVKPARIHNELVDSCYRPEQCLL</sequence>
<dbReference type="AlphaFoldDB" id="W2JYL4"/>
<dbReference type="EMBL" id="KI683388">
    <property type="protein sequence ID" value="ETL78011.1"/>
    <property type="molecule type" value="Genomic_DNA"/>
</dbReference>
<dbReference type="Proteomes" id="UP000054423">
    <property type="component" value="Unassembled WGS sequence"/>
</dbReference>
<evidence type="ECO:0000313" key="1">
    <source>
        <dbReference type="EMBL" id="ETL78011.1"/>
    </source>
</evidence>